<sequence>MKEQLIKAMQRNQSVHMMYVSKCGEITKRQVKIIKVVNNCFSAYCFTRQAKRTFIISNVLAIIPVITQERDVV</sequence>
<evidence type="ECO:0000313" key="2">
    <source>
        <dbReference type="EMBL" id="SUV17019.1"/>
    </source>
</evidence>
<gene>
    <name evidence="1" type="ORF">LS41612_13010</name>
    <name evidence="2" type="ORF">NCTC10338_02106</name>
</gene>
<reference evidence="1 3" key="1">
    <citation type="submission" date="2017-03" db="EMBL/GenBank/DDBJ databases">
        <title>The whole genome sequencing and assembly of Lysinibacillus sphaericus DSM 28T strain.</title>
        <authorList>
            <person name="Lee Y.-J."/>
            <person name="Yi H."/>
            <person name="Bahn Y.-S."/>
            <person name="Kim J.F."/>
            <person name="Lee D.-W."/>
        </authorList>
    </citation>
    <scope>NUCLEOTIDE SEQUENCE [LARGE SCALE GENOMIC DNA]</scope>
    <source>
        <strain evidence="1 3">DSM 28</strain>
    </source>
</reference>
<proteinExistence type="predicted"/>
<name>A0A2S0K1A3_LYSSH</name>
<evidence type="ECO:0000313" key="3">
    <source>
        <dbReference type="Proteomes" id="UP000238825"/>
    </source>
</evidence>
<dbReference type="Proteomes" id="UP000255295">
    <property type="component" value="Unassembled WGS sequence"/>
</dbReference>
<dbReference type="GeneID" id="48277116"/>
<dbReference type="EMBL" id="UFSZ01000001">
    <property type="protein sequence ID" value="SUV17019.1"/>
    <property type="molecule type" value="Genomic_DNA"/>
</dbReference>
<evidence type="ECO:0000313" key="1">
    <source>
        <dbReference type="EMBL" id="AVK97116.1"/>
    </source>
</evidence>
<protein>
    <submittedName>
        <fullName evidence="1">Transcriptional regulator</fullName>
    </submittedName>
</protein>
<accession>A0A2S0K1A3</accession>
<dbReference type="EMBL" id="CP019980">
    <property type="protein sequence ID" value="AVK97116.1"/>
    <property type="molecule type" value="Genomic_DNA"/>
</dbReference>
<evidence type="ECO:0000313" key="4">
    <source>
        <dbReference type="Proteomes" id="UP000255295"/>
    </source>
</evidence>
<organism evidence="1 3">
    <name type="scientific">Lysinibacillus sphaericus</name>
    <name type="common">Bacillus sphaericus</name>
    <dbReference type="NCBI Taxonomy" id="1421"/>
    <lineage>
        <taxon>Bacteria</taxon>
        <taxon>Bacillati</taxon>
        <taxon>Bacillota</taxon>
        <taxon>Bacilli</taxon>
        <taxon>Bacillales</taxon>
        <taxon>Bacillaceae</taxon>
        <taxon>Lysinibacillus</taxon>
    </lineage>
</organism>
<dbReference type="Proteomes" id="UP000238825">
    <property type="component" value="Chromosome"/>
</dbReference>
<dbReference type="AlphaFoldDB" id="A0A2S0K1A3"/>
<dbReference type="RefSeq" id="WP_024361879.1">
    <property type="nucleotide sequence ID" value="NZ_BJNS01000037.1"/>
</dbReference>
<reference evidence="2 4" key="2">
    <citation type="submission" date="2018-06" db="EMBL/GenBank/DDBJ databases">
        <authorList>
            <consortium name="Pathogen Informatics"/>
            <person name="Doyle S."/>
        </authorList>
    </citation>
    <scope>NUCLEOTIDE SEQUENCE [LARGE SCALE GENOMIC DNA]</scope>
    <source>
        <strain evidence="2 4">NCTC10338</strain>
    </source>
</reference>